<dbReference type="GO" id="GO:0008270">
    <property type="term" value="F:zinc ion binding"/>
    <property type="evidence" value="ECO:0007669"/>
    <property type="project" value="UniProtKB-KW"/>
</dbReference>
<feature type="compositionally biased region" description="Basic residues" evidence="2">
    <location>
        <begin position="19"/>
        <end position="29"/>
    </location>
</feature>
<dbReference type="Pfam" id="PF18804">
    <property type="entry name" value="CxC3"/>
    <property type="match status" value="1"/>
</dbReference>
<dbReference type="Pfam" id="PF18758">
    <property type="entry name" value="KDZ"/>
    <property type="match status" value="1"/>
</dbReference>
<evidence type="ECO:0000313" key="4">
    <source>
        <dbReference type="EMBL" id="KAI9565731.1"/>
    </source>
</evidence>
<dbReference type="Proteomes" id="UP000820818">
    <property type="component" value="Linkage Group LG1"/>
</dbReference>
<protein>
    <recommendedName>
        <fullName evidence="3">B box-type domain-containing protein</fullName>
    </recommendedName>
</protein>
<keyword evidence="1" id="KW-0479">Metal-binding</keyword>
<reference evidence="4 5" key="1">
    <citation type="submission" date="2022-05" db="EMBL/GenBank/DDBJ databases">
        <title>A multi-omics perspective on studying reproductive biology in Daphnia sinensis.</title>
        <authorList>
            <person name="Jia J."/>
        </authorList>
    </citation>
    <scope>NUCLEOTIDE SEQUENCE [LARGE SCALE GENOMIC DNA]</scope>
    <source>
        <strain evidence="4 5">WSL</strain>
    </source>
</reference>
<organism evidence="4 5">
    <name type="scientific">Daphnia sinensis</name>
    <dbReference type="NCBI Taxonomy" id="1820382"/>
    <lineage>
        <taxon>Eukaryota</taxon>
        <taxon>Metazoa</taxon>
        <taxon>Ecdysozoa</taxon>
        <taxon>Arthropoda</taxon>
        <taxon>Crustacea</taxon>
        <taxon>Branchiopoda</taxon>
        <taxon>Diplostraca</taxon>
        <taxon>Cladocera</taxon>
        <taxon>Anomopoda</taxon>
        <taxon>Daphniidae</taxon>
        <taxon>Daphnia</taxon>
        <taxon>Daphnia similis group</taxon>
    </lineage>
</organism>
<dbReference type="InterPro" id="IPR040521">
    <property type="entry name" value="KDZ"/>
</dbReference>
<dbReference type="PROSITE" id="PS50119">
    <property type="entry name" value="ZF_BBOX"/>
    <property type="match status" value="1"/>
</dbReference>
<feature type="compositionally biased region" description="Polar residues" evidence="2">
    <location>
        <begin position="33"/>
        <end position="52"/>
    </location>
</feature>
<gene>
    <name evidence="4" type="ORF">GHT06_009523</name>
</gene>
<evidence type="ECO:0000256" key="1">
    <source>
        <dbReference type="PROSITE-ProRule" id="PRU00024"/>
    </source>
</evidence>
<dbReference type="PANTHER" id="PTHR33104">
    <property type="entry name" value="SI:DKEY-29D5.2"/>
    <property type="match status" value="1"/>
</dbReference>
<accession>A0AAD5L397</accession>
<keyword evidence="1" id="KW-0863">Zinc-finger</keyword>
<evidence type="ECO:0000259" key="3">
    <source>
        <dbReference type="PROSITE" id="PS50119"/>
    </source>
</evidence>
<dbReference type="InterPro" id="IPR040564">
    <property type="entry name" value="CxC3-like"/>
</dbReference>
<comment type="caution">
    <text evidence="4">The sequence shown here is derived from an EMBL/GenBank/DDBJ whole genome shotgun (WGS) entry which is preliminary data.</text>
</comment>
<feature type="region of interest" description="Disordered" evidence="2">
    <location>
        <begin position="19"/>
        <end position="52"/>
    </location>
</feature>
<dbReference type="EMBL" id="WJBH02000001">
    <property type="protein sequence ID" value="KAI9565731.1"/>
    <property type="molecule type" value="Genomic_DNA"/>
</dbReference>
<keyword evidence="5" id="KW-1185">Reference proteome</keyword>
<dbReference type="PANTHER" id="PTHR33104:SF2">
    <property type="entry name" value="CXC3 LIKE CYSTEINE CLUSTER DOMAIN-CONTAINING PROTEIN"/>
    <property type="match status" value="1"/>
</dbReference>
<feature type="domain" description="B box-type" evidence="3">
    <location>
        <begin position="171"/>
        <end position="211"/>
    </location>
</feature>
<dbReference type="InterPro" id="IPR000315">
    <property type="entry name" value="Znf_B-box"/>
</dbReference>
<dbReference type="AlphaFoldDB" id="A0AAD5L397"/>
<proteinExistence type="predicted"/>
<sequence>MEKKGIEVNTIRKRCYASKDEKHKRKAIRRPNSDANFLKGTSDQGETANLPPSCTPALGDCDHSSRELTTDFEYPIRLVQPVSSQVKQISNVIEHKIEPELLAVLQEYEDRHIPDKLRTAPTSATEAAAKYKAEETDWKERQRAQDRAFSCVRESDRNKVVAEALEIFNGICNHCRNVKGIVVCHTCHALLCPACDSTFHFNHITHDRVILQGVKYKLKSNQHVDLLGKVQNRCVPVPIFEPGSCPCCLTVGSMRIQCGPDEISVVTTKGREDGFSSPEFECRICHFIKKPSSADYMKSDYWPGTLPNISSLIHGSALREWQFLMFQAPGTSQGKYITVLDEIAYLNDRDTKINRTHFNRASHEFKYFHYKIEKDILHRHGRCKACGSCPLGYHCDGNRKLYRLKSAKDRDGESLYGNDIIEDDKDQLVHTLKLEAKLGKPSVETCGASNFQALRSENSKAKNLDITGIVMMTCTHGATVRITKMKRGESFSLTHMMHMKAEQMNVKFFCSDVVCKYSKWAVKVGNRFPEYKSLTVTIKWFLSRFHGLVHGWGCRVLFNGHWNEGAADFIGEEGEQAFSIYSRFANSLKHTSSFVYNNNLSSFSFSRNTYVEKGMVDSLCKWLDAARKNSVHFETEMNKLLEEKGLTFSQLPGIMEQLKQQASIMEGRNLSKNWTAGELERELEGESFMMKVLKSRVAKFSDSSKARSVEHHKMTQKKARIDKIIDRLNEKGVIVTQQHLESGVFPWHADARGRLRRAHVNSINKLL</sequence>
<evidence type="ECO:0000256" key="2">
    <source>
        <dbReference type="SAM" id="MobiDB-lite"/>
    </source>
</evidence>
<name>A0AAD5L397_9CRUS</name>
<evidence type="ECO:0000313" key="5">
    <source>
        <dbReference type="Proteomes" id="UP000820818"/>
    </source>
</evidence>
<keyword evidence="1" id="KW-0862">Zinc</keyword>